<comment type="subunit">
    <text evidence="3 7">Homodimer.</text>
</comment>
<reference evidence="9 10" key="1">
    <citation type="submission" date="2007-08" db="EMBL/GenBank/DDBJ databases">
        <title>Complete sequence of Thermotoga lettingae TMO.</title>
        <authorList>
            <consortium name="US DOE Joint Genome Institute"/>
            <person name="Copeland A."/>
            <person name="Lucas S."/>
            <person name="Lapidus A."/>
            <person name="Barry K."/>
            <person name="Glavina del Rio T."/>
            <person name="Dalin E."/>
            <person name="Tice H."/>
            <person name="Pitluck S."/>
            <person name="Foster B."/>
            <person name="Bruce D."/>
            <person name="Schmutz J."/>
            <person name="Larimer F."/>
            <person name="Land M."/>
            <person name="Hauser L."/>
            <person name="Kyrpides N."/>
            <person name="Mikhailova N."/>
            <person name="Nelson K."/>
            <person name="Gogarten J.P."/>
            <person name="Noll K."/>
            <person name="Richardson P."/>
        </authorList>
    </citation>
    <scope>NUCLEOTIDE SEQUENCE [LARGE SCALE GENOMIC DNA]</scope>
    <source>
        <strain evidence="10">ATCC BAA-301 / DSM 14385 / NBRC 107922 / TMO</strain>
    </source>
</reference>
<dbReference type="Pfam" id="PF01895">
    <property type="entry name" value="PhoU"/>
    <property type="match status" value="2"/>
</dbReference>
<evidence type="ECO:0000256" key="7">
    <source>
        <dbReference type="PIRNR" id="PIRNR003107"/>
    </source>
</evidence>
<accession>A8F7W8</accession>
<dbReference type="AlphaFoldDB" id="A8F7W8"/>
<evidence type="ECO:0000313" key="10">
    <source>
        <dbReference type="Proteomes" id="UP000002016"/>
    </source>
</evidence>
<keyword evidence="4 7" id="KW-0813">Transport</keyword>
<proteinExistence type="inferred from homology"/>
<keyword evidence="5 7" id="KW-0963">Cytoplasm</keyword>
<dbReference type="Gene3D" id="1.20.58.220">
    <property type="entry name" value="Phosphate transport system protein phou homolog 2, domain 2"/>
    <property type="match status" value="1"/>
</dbReference>
<dbReference type="PIRSF" id="PIRSF003107">
    <property type="entry name" value="PhoU"/>
    <property type="match status" value="1"/>
</dbReference>
<evidence type="ECO:0000259" key="8">
    <source>
        <dbReference type="Pfam" id="PF01895"/>
    </source>
</evidence>
<evidence type="ECO:0000256" key="2">
    <source>
        <dbReference type="ARBA" id="ARBA00008107"/>
    </source>
</evidence>
<dbReference type="GO" id="GO:0005737">
    <property type="term" value="C:cytoplasm"/>
    <property type="evidence" value="ECO:0007669"/>
    <property type="project" value="UniProtKB-SubCell"/>
</dbReference>
<dbReference type="PANTHER" id="PTHR42930">
    <property type="entry name" value="PHOSPHATE-SPECIFIC TRANSPORT SYSTEM ACCESSORY PROTEIN PHOU"/>
    <property type="match status" value="1"/>
</dbReference>
<dbReference type="SUPFAM" id="SSF109755">
    <property type="entry name" value="PhoU-like"/>
    <property type="match status" value="1"/>
</dbReference>
<keyword evidence="10" id="KW-1185">Reference proteome</keyword>
<dbReference type="KEGG" id="tle:Tlet_1698"/>
<feature type="domain" description="PhoU" evidence="8">
    <location>
        <begin position="24"/>
        <end position="105"/>
    </location>
</feature>
<evidence type="ECO:0000313" key="9">
    <source>
        <dbReference type="EMBL" id="ABV34252.1"/>
    </source>
</evidence>
<dbReference type="NCBIfam" id="TIGR02135">
    <property type="entry name" value="phoU_full"/>
    <property type="match status" value="1"/>
</dbReference>
<comment type="subcellular location">
    <subcellularLocation>
        <location evidence="1 7">Cytoplasm</location>
    </subcellularLocation>
</comment>
<dbReference type="STRING" id="416591.Tlet_1698"/>
<evidence type="ECO:0000256" key="1">
    <source>
        <dbReference type="ARBA" id="ARBA00004496"/>
    </source>
</evidence>
<evidence type="ECO:0000256" key="6">
    <source>
        <dbReference type="ARBA" id="ARBA00022592"/>
    </source>
</evidence>
<dbReference type="InterPro" id="IPR026022">
    <property type="entry name" value="PhoU_dom"/>
</dbReference>
<dbReference type="eggNOG" id="COG0704">
    <property type="taxonomic scope" value="Bacteria"/>
</dbReference>
<keyword evidence="6 7" id="KW-0592">Phosphate transport</keyword>
<dbReference type="EMBL" id="CP000812">
    <property type="protein sequence ID" value="ABV34252.1"/>
    <property type="molecule type" value="Genomic_DNA"/>
</dbReference>
<dbReference type="InterPro" id="IPR028366">
    <property type="entry name" value="PhoU"/>
</dbReference>
<dbReference type="RefSeq" id="WP_012003728.1">
    <property type="nucleotide sequence ID" value="NC_009828.1"/>
</dbReference>
<name>A8F7W8_PSELT</name>
<comment type="function">
    <text evidence="7">Plays a role in the regulation of phosphate uptake.</text>
</comment>
<dbReference type="OrthoDB" id="9814256at2"/>
<dbReference type="GO" id="GO:0006817">
    <property type="term" value="P:phosphate ion transport"/>
    <property type="evidence" value="ECO:0007669"/>
    <property type="project" value="UniProtKB-KW"/>
</dbReference>
<comment type="similarity">
    <text evidence="2 7">Belongs to the PhoU family.</text>
</comment>
<dbReference type="HOGENOM" id="CLU_078518_2_1_0"/>
<evidence type="ECO:0000256" key="5">
    <source>
        <dbReference type="ARBA" id="ARBA00022490"/>
    </source>
</evidence>
<dbReference type="Proteomes" id="UP000002016">
    <property type="component" value="Chromosome"/>
</dbReference>
<feature type="domain" description="PhoU" evidence="8">
    <location>
        <begin position="123"/>
        <end position="209"/>
    </location>
</feature>
<organism evidence="9 10">
    <name type="scientific">Pseudothermotoga lettingae (strain ATCC BAA-301 / DSM 14385 / NBRC 107922 / TMO)</name>
    <name type="common">Thermotoga lettingae</name>
    <dbReference type="NCBI Taxonomy" id="416591"/>
    <lineage>
        <taxon>Bacteria</taxon>
        <taxon>Thermotogati</taxon>
        <taxon>Thermotogota</taxon>
        <taxon>Thermotogae</taxon>
        <taxon>Thermotogales</taxon>
        <taxon>Thermotogaceae</taxon>
        <taxon>Pseudothermotoga</taxon>
    </lineage>
</organism>
<protein>
    <recommendedName>
        <fullName evidence="7">Phosphate-specific transport system accessory protein PhoU</fullName>
    </recommendedName>
</protein>
<sequence length="228" mass="26686">MTGRTIHYEKEMLFLNEKLAEFITGVENLFEKTLYAIQSGDEHVIKQIENMDDYFDSLDLKIQTTAFDIIGKYQPLADDLRFVVAMIGLSVDLERIADECVNIAQLSRHTQRGVEGFTAWKTLNEMIKIILTMFKEIVEAVQHKDLDLAIKVWKKDDQVDFLHNRGHENLIDFACKETSPRMMRLYLEEAFLIRHLERIADHLTNISEKLYFMETGKQLKEVLRKEKG</sequence>
<dbReference type="FunFam" id="1.20.58.220:FF:000004">
    <property type="entry name" value="Phosphate-specific transport system accessory protein PhoU"/>
    <property type="match status" value="1"/>
</dbReference>
<dbReference type="GO" id="GO:0030643">
    <property type="term" value="P:intracellular phosphate ion homeostasis"/>
    <property type="evidence" value="ECO:0007669"/>
    <property type="project" value="InterPro"/>
</dbReference>
<dbReference type="InterPro" id="IPR038078">
    <property type="entry name" value="PhoU-like_sf"/>
</dbReference>
<evidence type="ECO:0000256" key="4">
    <source>
        <dbReference type="ARBA" id="ARBA00022448"/>
    </source>
</evidence>
<evidence type="ECO:0000256" key="3">
    <source>
        <dbReference type="ARBA" id="ARBA00011738"/>
    </source>
</evidence>
<reference evidence="9 10" key="2">
    <citation type="journal article" date="2009" name="Proc. Natl. Acad. Sci. U.S.A.">
        <title>On the chimeric nature, thermophilic origin, and phylogenetic placement of the Thermotogales.</title>
        <authorList>
            <person name="Zhaxybayeva O."/>
            <person name="Swithers K.S."/>
            <person name="Lapierre P."/>
            <person name="Fournier G.P."/>
            <person name="Bickhart D.M."/>
            <person name="DeBoy R.T."/>
            <person name="Nelson K.E."/>
            <person name="Nesbo C.L."/>
            <person name="Doolittle W.F."/>
            <person name="Gogarten J.P."/>
            <person name="Noll K.M."/>
        </authorList>
    </citation>
    <scope>NUCLEOTIDE SEQUENCE [LARGE SCALE GENOMIC DNA]</scope>
    <source>
        <strain evidence="10">ATCC BAA-301 / DSM 14385 / NBRC 107922 / TMO</strain>
    </source>
</reference>
<dbReference type="PANTHER" id="PTHR42930:SF3">
    <property type="entry name" value="PHOSPHATE-SPECIFIC TRANSPORT SYSTEM ACCESSORY PROTEIN PHOU"/>
    <property type="match status" value="1"/>
</dbReference>
<dbReference type="GO" id="GO:0045936">
    <property type="term" value="P:negative regulation of phosphate metabolic process"/>
    <property type="evidence" value="ECO:0007669"/>
    <property type="project" value="InterPro"/>
</dbReference>
<gene>
    <name evidence="9" type="ordered locus">Tlet_1698</name>
</gene>